<keyword evidence="1" id="KW-0472">Membrane</keyword>
<protein>
    <recommendedName>
        <fullName evidence="4">ABC-2 family transporter protein</fullName>
    </recommendedName>
</protein>
<feature type="transmembrane region" description="Helical" evidence="1">
    <location>
        <begin position="176"/>
        <end position="196"/>
    </location>
</feature>
<evidence type="ECO:0000313" key="3">
    <source>
        <dbReference type="Proteomes" id="UP000184310"/>
    </source>
</evidence>
<dbReference type="PANTHER" id="PTHR37305:SF1">
    <property type="entry name" value="MEMBRANE PROTEIN"/>
    <property type="match status" value="1"/>
</dbReference>
<dbReference type="Pfam" id="PF12730">
    <property type="entry name" value="ABC2_membrane_4"/>
    <property type="match status" value="1"/>
</dbReference>
<feature type="transmembrane region" description="Helical" evidence="1">
    <location>
        <begin position="143"/>
        <end position="169"/>
    </location>
</feature>
<accession>A0A1M6IT38</accession>
<keyword evidence="3" id="KW-1185">Reference proteome</keyword>
<dbReference type="EMBL" id="FQZB01000008">
    <property type="protein sequence ID" value="SHJ37557.1"/>
    <property type="molecule type" value="Genomic_DNA"/>
</dbReference>
<keyword evidence="1" id="KW-1133">Transmembrane helix</keyword>
<dbReference type="AlphaFoldDB" id="A0A1M6IT38"/>
<evidence type="ECO:0000256" key="1">
    <source>
        <dbReference type="SAM" id="Phobius"/>
    </source>
</evidence>
<keyword evidence="1" id="KW-0812">Transmembrane</keyword>
<dbReference type="RefSeq" id="WP_072986353.1">
    <property type="nucleotide sequence ID" value="NZ_FQZB01000008.1"/>
</dbReference>
<dbReference type="PANTHER" id="PTHR37305">
    <property type="entry name" value="INTEGRAL MEMBRANE PROTEIN-RELATED"/>
    <property type="match status" value="1"/>
</dbReference>
<dbReference type="STRING" id="1121302.SAMN02745163_01808"/>
<feature type="transmembrane region" description="Helical" evidence="1">
    <location>
        <begin position="113"/>
        <end position="137"/>
    </location>
</feature>
<dbReference type="OrthoDB" id="3190532at2"/>
<sequence>MLKNLILNDIFKQKRTILMFMVILIPIATTMLLGIDFFIRYKNYLYGVAISKGMTSWQMLLNEEKMVLFNQFLPLFVAIIIGSIFETEYKNNGWTLTLTEPIKKKNIILSKTITTIIFVLIMLIINSFGLVAIGLLMKFPEAFSFSLIVKSFLLKLSGALSIIAIHLFLALKYKNTLVSIGYAGVFCVISQNLLSFSSYNPYSFAFSSCIVQGVDLLQVILISTILFIVGLIINCKLFSIKESY</sequence>
<dbReference type="Proteomes" id="UP000184310">
    <property type="component" value="Unassembled WGS sequence"/>
</dbReference>
<feature type="transmembrane region" description="Helical" evidence="1">
    <location>
        <begin position="66"/>
        <end position="85"/>
    </location>
</feature>
<proteinExistence type="predicted"/>
<feature type="transmembrane region" description="Helical" evidence="1">
    <location>
        <begin position="16"/>
        <end position="39"/>
    </location>
</feature>
<evidence type="ECO:0000313" key="2">
    <source>
        <dbReference type="EMBL" id="SHJ37557.1"/>
    </source>
</evidence>
<dbReference type="CDD" id="cd21809">
    <property type="entry name" value="ABC-2_lan_permease-like"/>
    <property type="match status" value="1"/>
</dbReference>
<reference evidence="2 3" key="1">
    <citation type="submission" date="2016-11" db="EMBL/GenBank/DDBJ databases">
        <authorList>
            <person name="Jaros S."/>
            <person name="Januszkiewicz K."/>
            <person name="Wedrychowicz H."/>
        </authorList>
    </citation>
    <scope>NUCLEOTIDE SEQUENCE [LARGE SCALE GENOMIC DNA]</scope>
    <source>
        <strain evidence="2 3">DSM 21758</strain>
    </source>
</reference>
<gene>
    <name evidence="2" type="ORF">SAMN02745163_01808</name>
</gene>
<feature type="transmembrane region" description="Helical" evidence="1">
    <location>
        <begin position="216"/>
        <end position="238"/>
    </location>
</feature>
<evidence type="ECO:0008006" key="4">
    <source>
        <dbReference type="Google" id="ProtNLM"/>
    </source>
</evidence>
<name>A0A1M6IT38_9CLOT</name>
<organism evidence="2 3">
    <name type="scientific">Clostridium cavendishii DSM 21758</name>
    <dbReference type="NCBI Taxonomy" id="1121302"/>
    <lineage>
        <taxon>Bacteria</taxon>
        <taxon>Bacillati</taxon>
        <taxon>Bacillota</taxon>
        <taxon>Clostridia</taxon>
        <taxon>Eubacteriales</taxon>
        <taxon>Clostridiaceae</taxon>
        <taxon>Clostridium</taxon>
    </lineage>
</organism>